<sequence length="240" mass="27483">MKNLVFVITKSEIGGAQTWVYELTKLLSEQYNIYLITSSEGWLTDKYPNNNVSIIPSLAKMSGFTSIYHISRELRRFRADIVISSSANAGIFSRLSKLFYKHKHIYVSHGWSCIYNSGKFKKVLCMIERGLSMLADKVLCVSDGDLEKARSIIRIDKKKLVVIRNSISPLPVKEITHLPLKIVFVGRMTYPKRPELLAEVVAENKFVELYFVGGGEYLSDLITRFKHCDNIFFCRRGSRV</sequence>
<dbReference type="Pfam" id="PF13439">
    <property type="entry name" value="Glyco_transf_4"/>
    <property type="match status" value="1"/>
</dbReference>
<organism evidence="2 3">
    <name type="scientific">Hafnia alvei</name>
    <dbReference type="NCBI Taxonomy" id="569"/>
    <lineage>
        <taxon>Bacteria</taxon>
        <taxon>Pseudomonadati</taxon>
        <taxon>Pseudomonadota</taxon>
        <taxon>Gammaproteobacteria</taxon>
        <taxon>Enterobacterales</taxon>
        <taxon>Hafniaceae</taxon>
        <taxon>Hafnia</taxon>
    </lineage>
</organism>
<dbReference type="SUPFAM" id="SSF53756">
    <property type="entry name" value="UDP-Glycosyltransferase/glycogen phosphorylase"/>
    <property type="match status" value="1"/>
</dbReference>
<accession>A0A377PNH3</accession>
<reference evidence="2 3" key="1">
    <citation type="submission" date="2018-06" db="EMBL/GenBank/DDBJ databases">
        <authorList>
            <consortium name="Pathogen Informatics"/>
            <person name="Doyle S."/>
        </authorList>
    </citation>
    <scope>NUCLEOTIDE SEQUENCE [LARGE SCALE GENOMIC DNA]</scope>
    <source>
        <strain evidence="2 3">NCTC8105</strain>
    </source>
</reference>
<evidence type="ECO:0000313" key="3">
    <source>
        <dbReference type="Proteomes" id="UP000254821"/>
    </source>
</evidence>
<protein>
    <recommendedName>
        <fullName evidence="1">Glycosyltransferase subfamily 4-like N-terminal domain-containing protein</fullName>
    </recommendedName>
</protein>
<gene>
    <name evidence="2" type="ORF">NCTC8105_02992</name>
</gene>
<dbReference type="Gene3D" id="3.40.50.2000">
    <property type="entry name" value="Glycogen Phosphorylase B"/>
    <property type="match status" value="2"/>
</dbReference>
<dbReference type="Proteomes" id="UP000254821">
    <property type="component" value="Unassembled WGS sequence"/>
</dbReference>
<feature type="domain" description="Glycosyltransferase subfamily 4-like N-terminal" evidence="1">
    <location>
        <begin position="13"/>
        <end position="167"/>
    </location>
</feature>
<dbReference type="GO" id="GO:0016757">
    <property type="term" value="F:glycosyltransferase activity"/>
    <property type="evidence" value="ECO:0007669"/>
    <property type="project" value="UniProtKB-ARBA"/>
</dbReference>
<dbReference type="AlphaFoldDB" id="A0A377PNH3"/>
<dbReference type="EMBL" id="UGHP01000001">
    <property type="protein sequence ID" value="STQ80863.1"/>
    <property type="molecule type" value="Genomic_DNA"/>
</dbReference>
<dbReference type="InterPro" id="IPR028098">
    <property type="entry name" value="Glyco_trans_4-like_N"/>
</dbReference>
<evidence type="ECO:0000313" key="2">
    <source>
        <dbReference type="EMBL" id="STQ80863.1"/>
    </source>
</evidence>
<name>A0A377PNH3_HAFAL</name>
<evidence type="ECO:0000259" key="1">
    <source>
        <dbReference type="Pfam" id="PF13439"/>
    </source>
</evidence>
<proteinExistence type="predicted"/>